<dbReference type="PANTHER" id="PTHR42834:SF1">
    <property type="entry name" value="ENDONUCLEASE_EXONUCLEASE_PHOSPHATASE FAMILY PROTEIN (AFU_ORTHOLOGUE AFUA_3G09210)"/>
    <property type="match status" value="1"/>
</dbReference>
<evidence type="ECO:0000259" key="2">
    <source>
        <dbReference type="Pfam" id="PF03372"/>
    </source>
</evidence>
<dbReference type="CDD" id="cd10283">
    <property type="entry name" value="MnuA_DNase1-like"/>
    <property type="match status" value="1"/>
</dbReference>
<dbReference type="CDD" id="cd04486">
    <property type="entry name" value="YhcR_OBF_like"/>
    <property type="match status" value="1"/>
</dbReference>
<dbReference type="Gene3D" id="3.60.10.10">
    <property type="entry name" value="Endonuclease/exonuclease/phosphatase"/>
    <property type="match status" value="1"/>
</dbReference>
<evidence type="ECO:0000313" key="3">
    <source>
        <dbReference type="EMBL" id="RFA10216.1"/>
    </source>
</evidence>
<feature type="region of interest" description="Disordered" evidence="1">
    <location>
        <begin position="10"/>
        <end position="33"/>
    </location>
</feature>
<evidence type="ECO:0000256" key="1">
    <source>
        <dbReference type="SAM" id="MobiDB-lite"/>
    </source>
</evidence>
<dbReference type="AlphaFoldDB" id="A0A3E0VK07"/>
<sequence>MRPGVVGTVSAGWVHPANHPPKAGHHLSEHPTLSRRKLPTAAGLAAFAIAAVCAAGLASPVPAAQAATVSIATIQGTSVASPLVGSTVTTTGFVTAAYPTGGLGGFFLQSAGSGGTTDPRIHRASDGLFVYLGGAPVTVGIGDYLQVSGVVSEFAGLTELSPPNPGSVIQLDPAGLTPPQPVPTGYPGSDGEREPLEGMIVQPGGDFTVTGLQSSAQFGQIELAAGTVPLAAPTSVGSVGSTAYAATVLLNRARAVWLDDGASTSFTTASGTSKPLPYLSAPVRSAPVRVGSAVTFTAPVVLDYRNGAWRFQPTREVTGANEATTSPVHFSPTRTASPADVGGSIHLGTFNVLNFFPTTGDERTGCTYFTDRSGRPVTVNNSDAPGCGVRGAATRAHFLQQQSKIVSAILALGADIVSLEEIENSAKLGLPRDHALGVLVDALNAADHRSDWRYVPSPAVLPALADEDLIRTGFIYRASVAETVGETSILIGSAPFDNAREPDAQAFRPVYGTDDETFLVVSNHFKSKSGSDATGDNVDAGQGAFNGDRTRQAHALLDFATSVAAAASTDRVFLVGDFNALAHEDPALAIVSAGYADAGAATGRASYSFSGESGSIDHVFASAGAQTILTGADIWNINSVEAPIRQYSAADANVSTFVDPRDPYRSSDHDPLVIGLGLPTHTPPTIPTTPTGATR</sequence>
<comment type="caution">
    <text evidence="3">The sequence shown here is derived from an EMBL/GenBank/DDBJ whole genome shotgun (WGS) entry which is preliminary data.</text>
</comment>
<protein>
    <recommendedName>
        <fullName evidence="2">Endonuclease/exonuclease/phosphatase domain-containing protein</fullName>
    </recommendedName>
</protein>
<feature type="domain" description="Endonuclease/exonuclease/phosphatase" evidence="2">
    <location>
        <begin position="349"/>
        <end position="669"/>
    </location>
</feature>
<dbReference type="InterPro" id="IPR047971">
    <property type="entry name" value="ExeM-like"/>
</dbReference>
<reference evidence="3 4" key="1">
    <citation type="submission" date="2017-04" db="EMBL/GenBank/DDBJ databases">
        <title>Comparative genome analysis of Subtercola boreus.</title>
        <authorList>
            <person name="Cho Y.-J."/>
            <person name="Cho A."/>
            <person name="Kim O.-S."/>
            <person name="Lee J.-I."/>
        </authorList>
    </citation>
    <scope>NUCLEOTIDE SEQUENCE [LARGE SCALE GENOMIC DNA]</scope>
    <source>
        <strain evidence="3 4">K300</strain>
    </source>
</reference>
<dbReference type="Proteomes" id="UP000256486">
    <property type="component" value="Unassembled WGS sequence"/>
</dbReference>
<accession>A0A3E0VK07</accession>
<proteinExistence type="predicted"/>
<dbReference type="SUPFAM" id="SSF56219">
    <property type="entry name" value="DNase I-like"/>
    <property type="match status" value="1"/>
</dbReference>
<gene>
    <name evidence="3" type="ORF">B7R54_14110</name>
</gene>
<dbReference type="EMBL" id="NBWZ01000001">
    <property type="protein sequence ID" value="RFA10216.1"/>
    <property type="molecule type" value="Genomic_DNA"/>
</dbReference>
<dbReference type="Pfam" id="PF03372">
    <property type="entry name" value="Exo_endo_phos"/>
    <property type="match status" value="1"/>
</dbReference>
<dbReference type="InterPro" id="IPR005135">
    <property type="entry name" value="Endo/exonuclease/phosphatase"/>
</dbReference>
<keyword evidence="4" id="KW-1185">Reference proteome</keyword>
<dbReference type="PANTHER" id="PTHR42834">
    <property type="entry name" value="ENDONUCLEASE/EXONUCLEASE/PHOSPHATASE FAMILY PROTEIN (AFU_ORTHOLOGUE AFUA_3G09210)"/>
    <property type="match status" value="1"/>
</dbReference>
<dbReference type="NCBIfam" id="NF033681">
    <property type="entry name" value="ExeM_NucH_DNase"/>
    <property type="match status" value="1"/>
</dbReference>
<dbReference type="InterPro" id="IPR036691">
    <property type="entry name" value="Endo/exonu/phosph_ase_sf"/>
</dbReference>
<feature type="region of interest" description="Disordered" evidence="1">
    <location>
        <begin position="675"/>
        <end position="695"/>
    </location>
</feature>
<dbReference type="GO" id="GO:0003824">
    <property type="term" value="F:catalytic activity"/>
    <property type="evidence" value="ECO:0007669"/>
    <property type="project" value="InterPro"/>
</dbReference>
<organism evidence="3 4">
    <name type="scientific">Subtercola boreus</name>
    <dbReference type="NCBI Taxonomy" id="120213"/>
    <lineage>
        <taxon>Bacteria</taxon>
        <taxon>Bacillati</taxon>
        <taxon>Actinomycetota</taxon>
        <taxon>Actinomycetes</taxon>
        <taxon>Micrococcales</taxon>
        <taxon>Microbacteriaceae</taxon>
        <taxon>Subtercola</taxon>
    </lineage>
</organism>
<name>A0A3E0VK07_9MICO</name>
<evidence type="ECO:0000313" key="4">
    <source>
        <dbReference type="Proteomes" id="UP000256486"/>
    </source>
</evidence>